<keyword evidence="1" id="KW-0472">Membrane</keyword>
<evidence type="ECO:0000256" key="1">
    <source>
        <dbReference type="SAM" id="Phobius"/>
    </source>
</evidence>
<protein>
    <submittedName>
        <fullName evidence="2">Uncharacterized protein</fullName>
    </submittedName>
</protein>
<accession>A0A5E4PIA0</accession>
<feature type="transmembrane region" description="Helical" evidence="1">
    <location>
        <begin position="12"/>
        <end position="35"/>
    </location>
</feature>
<keyword evidence="3" id="KW-1185">Reference proteome</keyword>
<organism evidence="2 3">
    <name type="scientific">Aquicella siphonis</name>
    <dbReference type="NCBI Taxonomy" id="254247"/>
    <lineage>
        <taxon>Bacteria</taxon>
        <taxon>Pseudomonadati</taxon>
        <taxon>Pseudomonadota</taxon>
        <taxon>Gammaproteobacteria</taxon>
        <taxon>Legionellales</taxon>
        <taxon>Coxiellaceae</taxon>
        <taxon>Aquicella</taxon>
    </lineage>
</organism>
<name>A0A5E4PIA0_9COXI</name>
<reference evidence="2 3" key="1">
    <citation type="submission" date="2019-08" db="EMBL/GenBank/DDBJ databases">
        <authorList>
            <person name="Guy L."/>
        </authorList>
    </citation>
    <scope>NUCLEOTIDE SEQUENCE [LARGE SCALE GENOMIC DNA]</scope>
    <source>
        <strain evidence="2 3">SGT-108</strain>
    </source>
</reference>
<keyword evidence="1" id="KW-1133">Transmembrane helix</keyword>
<sequence>MEKAKHTHAALGVVILTMRSILLISILEVICYEFYKQTYS</sequence>
<keyword evidence="1" id="KW-0812">Transmembrane</keyword>
<dbReference type="Proteomes" id="UP000324194">
    <property type="component" value="Chromosome 1"/>
</dbReference>
<proteinExistence type="predicted"/>
<evidence type="ECO:0000313" key="2">
    <source>
        <dbReference type="EMBL" id="VVC76769.1"/>
    </source>
</evidence>
<gene>
    <name evidence="2" type="ORF">AQUSIP_20950</name>
</gene>
<evidence type="ECO:0000313" key="3">
    <source>
        <dbReference type="Proteomes" id="UP000324194"/>
    </source>
</evidence>
<dbReference type="EMBL" id="LR699119">
    <property type="protein sequence ID" value="VVC76769.1"/>
    <property type="molecule type" value="Genomic_DNA"/>
</dbReference>
<dbReference type="KEGG" id="asip:AQUSIP_20950"/>
<dbReference type="AlphaFoldDB" id="A0A5E4PIA0"/>